<evidence type="ECO:0000313" key="3">
    <source>
        <dbReference type="EMBL" id="ANN67103.1"/>
    </source>
</evidence>
<proteinExistence type="predicted"/>
<dbReference type="RefSeq" id="WP_066349759.1">
    <property type="nucleotide sequence ID" value="NZ_CBCSFJ010000007.1"/>
</dbReference>
<dbReference type="PANTHER" id="PTHR22946">
    <property type="entry name" value="DIENELACTONE HYDROLASE DOMAIN-CONTAINING PROTEIN-RELATED"/>
    <property type="match status" value="1"/>
</dbReference>
<dbReference type="Gene3D" id="3.40.50.1820">
    <property type="entry name" value="alpha/beta hydrolase"/>
    <property type="match status" value="1"/>
</dbReference>
<keyword evidence="1" id="KW-0378">Hydrolase</keyword>
<dbReference type="KEGG" id="bbro:BAU06_13115"/>
<dbReference type="EMBL" id="CP016170">
    <property type="protein sequence ID" value="ANN67103.1"/>
    <property type="molecule type" value="Genomic_DNA"/>
</dbReference>
<dbReference type="InterPro" id="IPR050261">
    <property type="entry name" value="FrsA_esterase"/>
</dbReference>
<evidence type="ECO:0000313" key="5">
    <source>
        <dbReference type="Proteomes" id="UP000091897"/>
    </source>
</evidence>
<dbReference type="GO" id="GO:0052689">
    <property type="term" value="F:carboxylic ester hydrolase activity"/>
    <property type="evidence" value="ECO:0007669"/>
    <property type="project" value="UniProtKB-ARBA"/>
</dbReference>
<name>A0A193FIP5_9BORD</name>
<dbReference type="ESTHER" id="9bord-a0a193fip5">
    <property type="family name" value="Xaa-Pro-like_dom"/>
</dbReference>
<evidence type="ECO:0000259" key="2">
    <source>
        <dbReference type="Pfam" id="PF02129"/>
    </source>
</evidence>
<evidence type="ECO:0000313" key="4">
    <source>
        <dbReference type="EMBL" id="ANN72183.1"/>
    </source>
</evidence>
<dbReference type="SUPFAM" id="SSF53474">
    <property type="entry name" value="alpha/beta-Hydrolases"/>
    <property type="match status" value="1"/>
</dbReference>
<evidence type="ECO:0000256" key="1">
    <source>
        <dbReference type="ARBA" id="ARBA00022801"/>
    </source>
</evidence>
<organism evidence="4 6">
    <name type="scientific">Bordetella bronchialis</name>
    <dbReference type="NCBI Taxonomy" id="463025"/>
    <lineage>
        <taxon>Bacteria</taxon>
        <taxon>Pseudomonadati</taxon>
        <taxon>Pseudomonadota</taxon>
        <taxon>Betaproteobacteria</taxon>
        <taxon>Burkholderiales</taxon>
        <taxon>Alcaligenaceae</taxon>
        <taxon>Bordetella</taxon>
    </lineage>
</organism>
<dbReference type="AlphaFoldDB" id="A0A193FIP5"/>
<dbReference type="InterPro" id="IPR029058">
    <property type="entry name" value="AB_hydrolase_fold"/>
</dbReference>
<dbReference type="Proteomes" id="UP000092213">
    <property type="component" value="Chromosome"/>
</dbReference>
<evidence type="ECO:0000313" key="6">
    <source>
        <dbReference type="Proteomes" id="UP000092213"/>
    </source>
</evidence>
<sequence>MTIRKDIEFTGESGVTLRGWLFLPDGAADKRSPAISMCHGYAAVKEHGLEPYAQAFARAGFVVLVHDHRNFGASDGEPRHDIDPWQQIEDWRRALSCLESRPEVDAGRIGIWGSSYSGGHALVMGATDRRVRCVVSQVPTISGFEQGRRRVSPDATPALLDTLMQDLRARHQGQAPQYQAIVHADPAQPAAYRSADALAFYSRDIGAARWTNTVTLRSTFAARMYEPGVWAARVSPTPLLMIVAQEDRLTMTDLELQAYENALQPKRLVLLPGGHFDPYDKYFSRACTAAAEWFGEHLAGH</sequence>
<accession>A0A193FIP5</accession>
<dbReference type="EMBL" id="CP016171">
    <property type="protein sequence ID" value="ANN72183.1"/>
    <property type="molecule type" value="Genomic_DNA"/>
</dbReference>
<dbReference type="STRING" id="463025.BAU08_13310"/>
<dbReference type="Pfam" id="PF02129">
    <property type="entry name" value="Peptidase_S15"/>
    <property type="match status" value="1"/>
</dbReference>
<gene>
    <name evidence="3" type="ORF">BAU06_13115</name>
    <name evidence="4" type="ORF">BAU08_13310</name>
</gene>
<dbReference type="Gene3D" id="1.10.10.800">
    <property type="match status" value="1"/>
</dbReference>
<protein>
    <submittedName>
        <fullName evidence="4">Peptidase S15</fullName>
    </submittedName>
</protein>
<dbReference type="InterPro" id="IPR000383">
    <property type="entry name" value="Xaa-Pro-like_dom"/>
</dbReference>
<dbReference type="PANTHER" id="PTHR22946:SF9">
    <property type="entry name" value="POLYKETIDE TRANSFERASE AF380"/>
    <property type="match status" value="1"/>
</dbReference>
<feature type="domain" description="Xaa-Pro dipeptidyl-peptidase-like" evidence="2">
    <location>
        <begin position="14"/>
        <end position="276"/>
    </location>
</feature>
<dbReference type="OrthoDB" id="9805123at2"/>
<keyword evidence="5" id="KW-1185">Reference proteome</keyword>
<dbReference type="Proteomes" id="UP000091897">
    <property type="component" value="Chromosome"/>
</dbReference>
<reference evidence="5 6" key="1">
    <citation type="submission" date="2016-06" db="EMBL/GenBank/DDBJ databases">
        <title>Complete genome sequences of Bordetella bronchialis and Bordetella flabilis.</title>
        <authorList>
            <person name="LiPuma J.J."/>
            <person name="Spilker T."/>
        </authorList>
    </citation>
    <scope>NUCLEOTIDE SEQUENCE [LARGE SCALE GENOMIC DNA]</scope>
    <source>
        <strain evidence="4 6">AU17976</strain>
        <strain evidence="3 5">AU3182</strain>
    </source>
</reference>